<keyword evidence="2" id="KW-0238">DNA-binding</keyword>
<dbReference type="AlphaFoldDB" id="A0A0E4HD56"/>
<keyword evidence="3" id="KW-0804">Transcription</keyword>
<dbReference type="GO" id="GO:0003700">
    <property type="term" value="F:DNA-binding transcription factor activity"/>
    <property type="evidence" value="ECO:0007669"/>
    <property type="project" value="InterPro"/>
</dbReference>
<reference evidence="6" key="1">
    <citation type="submission" date="2015-03" db="EMBL/GenBank/DDBJ databases">
        <authorList>
            <person name="Wibberg D."/>
        </authorList>
    </citation>
    <scope>NUCLEOTIDE SEQUENCE [LARGE SCALE GENOMIC DNA]</scope>
</reference>
<organism evidence="5 6">
    <name type="scientific">Paenibacillus riograndensis SBR5</name>
    <dbReference type="NCBI Taxonomy" id="1073571"/>
    <lineage>
        <taxon>Bacteria</taxon>
        <taxon>Bacillati</taxon>
        <taxon>Bacillota</taxon>
        <taxon>Bacilli</taxon>
        <taxon>Bacillales</taxon>
        <taxon>Paenibacillaceae</taxon>
        <taxon>Paenibacillus</taxon>
        <taxon>Paenibacillus sonchi group</taxon>
    </lineage>
</organism>
<dbReference type="PANTHER" id="PTHR43280">
    <property type="entry name" value="ARAC-FAMILY TRANSCRIPTIONAL REGULATOR"/>
    <property type="match status" value="1"/>
</dbReference>
<dbReference type="InterPro" id="IPR011051">
    <property type="entry name" value="RmlC_Cupin_sf"/>
</dbReference>
<evidence type="ECO:0000313" key="6">
    <source>
        <dbReference type="Proteomes" id="UP000033163"/>
    </source>
</evidence>
<dbReference type="Pfam" id="PF02311">
    <property type="entry name" value="AraC_binding"/>
    <property type="match status" value="1"/>
</dbReference>
<dbReference type="InterPro" id="IPR003313">
    <property type="entry name" value="AraC-bd"/>
</dbReference>
<dbReference type="Pfam" id="PF12833">
    <property type="entry name" value="HTH_18"/>
    <property type="match status" value="1"/>
</dbReference>
<dbReference type="Gene3D" id="1.10.10.60">
    <property type="entry name" value="Homeodomain-like"/>
    <property type="match status" value="2"/>
</dbReference>
<gene>
    <name evidence="5" type="ORF">PRIO_2630</name>
</gene>
<dbReference type="SUPFAM" id="SSF51182">
    <property type="entry name" value="RmlC-like cupins"/>
    <property type="match status" value="1"/>
</dbReference>
<dbReference type="PATRIC" id="fig|1073571.4.peg.2802"/>
<dbReference type="KEGG" id="pri:PRIO_2630"/>
<keyword evidence="1" id="KW-0805">Transcription regulation</keyword>
<dbReference type="CDD" id="cd02208">
    <property type="entry name" value="cupin_RmlC-like"/>
    <property type="match status" value="1"/>
</dbReference>
<dbReference type="InterPro" id="IPR009057">
    <property type="entry name" value="Homeodomain-like_sf"/>
</dbReference>
<dbReference type="InterPro" id="IPR018060">
    <property type="entry name" value="HTH_AraC"/>
</dbReference>
<feature type="domain" description="HTH araC/xylS-type" evidence="4">
    <location>
        <begin position="191"/>
        <end position="289"/>
    </location>
</feature>
<dbReference type="InterPro" id="IPR014710">
    <property type="entry name" value="RmlC-like_jellyroll"/>
</dbReference>
<dbReference type="Proteomes" id="UP000033163">
    <property type="component" value="Chromosome I"/>
</dbReference>
<evidence type="ECO:0000313" key="5">
    <source>
        <dbReference type="EMBL" id="CQR55034.1"/>
    </source>
</evidence>
<dbReference type="Gene3D" id="2.60.120.10">
    <property type="entry name" value="Jelly Rolls"/>
    <property type="match status" value="1"/>
</dbReference>
<dbReference type="InterPro" id="IPR020449">
    <property type="entry name" value="Tscrpt_reg_AraC-type_HTH"/>
</dbReference>
<dbReference type="PROSITE" id="PS01124">
    <property type="entry name" value="HTH_ARAC_FAMILY_2"/>
    <property type="match status" value="1"/>
</dbReference>
<evidence type="ECO:0000256" key="1">
    <source>
        <dbReference type="ARBA" id="ARBA00023015"/>
    </source>
</evidence>
<sequence>MVITNDQLREMTTHGSKNFPIQYYLDDINHYPDRRINCHWHDEIEFAVIQEGEANYQIGDQTVVLHKGEGIFINSGIIHGYEAENHTLVPNIVFSPELIAGGNQTVYQKYIQPIQNSQISYLYLSSRVSWQEDILMSLNHIFSTCNSEDETRELDIQIAITSIWRQVFLHQDSCSSSPHTATYITTQTRLRLMIEYIANHFMEKIRLEDIAFAAKVSKSEALRCFKEGAATSPVDYLIQFRLKQGRKMLLTTKRRVTDIAGTVGFDNVGYFDRLFKKAYGVTPNQLRRHAIEQGLALLHHRAEKRTRGLG</sequence>
<dbReference type="HOGENOM" id="CLU_000445_88_3_9"/>
<dbReference type="SMART" id="SM00342">
    <property type="entry name" value="HTH_ARAC"/>
    <property type="match status" value="1"/>
</dbReference>
<dbReference type="GO" id="GO:0043565">
    <property type="term" value="F:sequence-specific DNA binding"/>
    <property type="evidence" value="ECO:0007669"/>
    <property type="project" value="InterPro"/>
</dbReference>
<protein>
    <recommendedName>
        <fullName evidence="4">HTH araC/xylS-type domain-containing protein</fullName>
    </recommendedName>
</protein>
<name>A0A0E4HD56_9BACL</name>
<dbReference type="SUPFAM" id="SSF46689">
    <property type="entry name" value="Homeodomain-like"/>
    <property type="match status" value="2"/>
</dbReference>
<proteinExistence type="predicted"/>
<accession>A0A0E4HD56</accession>
<dbReference type="PANTHER" id="PTHR43280:SF28">
    <property type="entry name" value="HTH-TYPE TRANSCRIPTIONAL ACTIVATOR RHAS"/>
    <property type="match status" value="1"/>
</dbReference>
<evidence type="ECO:0000259" key="4">
    <source>
        <dbReference type="PROSITE" id="PS01124"/>
    </source>
</evidence>
<evidence type="ECO:0000256" key="2">
    <source>
        <dbReference type="ARBA" id="ARBA00023125"/>
    </source>
</evidence>
<dbReference type="PRINTS" id="PR00032">
    <property type="entry name" value="HTHARAC"/>
</dbReference>
<dbReference type="RefSeq" id="WP_046502771.1">
    <property type="nucleotide sequence ID" value="NZ_LN831776.1"/>
</dbReference>
<dbReference type="EMBL" id="LN831776">
    <property type="protein sequence ID" value="CQR55034.1"/>
    <property type="molecule type" value="Genomic_DNA"/>
</dbReference>
<evidence type="ECO:0000256" key="3">
    <source>
        <dbReference type="ARBA" id="ARBA00023163"/>
    </source>
</evidence>